<evidence type="ECO:0000256" key="2">
    <source>
        <dbReference type="SAM" id="Phobius"/>
    </source>
</evidence>
<organism evidence="4">
    <name type="scientific">freshwater metagenome</name>
    <dbReference type="NCBI Taxonomy" id="449393"/>
    <lineage>
        <taxon>unclassified sequences</taxon>
        <taxon>metagenomes</taxon>
        <taxon>ecological metagenomes</taxon>
    </lineage>
</organism>
<evidence type="ECO:0000313" key="6">
    <source>
        <dbReference type="EMBL" id="CAB4968999.1"/>
    </source>
</evidence>
<keyword evidence="2" id="KW-1133">Transmembrane helix</keyword>
<dbReference type="SUPFAM" id="SSF53474">
    <property type="entry name" value="alpha/beta-Hydrolases"/>
    <property type="match status" value="1"/>
</dbReference>
<dbReference type="EMBL" id="CAFBPQ010000003">
    <property type="protein sequence ID" value="CAB5014379.1"/>
    <property type="molecule type" value="Genomic_DNA"/>
</dbReference>
<dbReference type="Pfam" id="PF20434">
    <property type="entry name" value="BD-FAE"/>
    <property type="match status" value="2"/>
</dbReference>
<gene>
    <name evidence="4" type="ORF">UFOPK2683_01676</name>
    <name evidence="5" type="ORF">UFOPK3605_00360</name>
    <name evidence="6" type="ORF">UFOPK3897_00185</name>
    <name evidence="7" type="ORF">UFOPK4121_00238</name>
</gene>
<evidence type="ECO:0000313" key="4">
    <source>
        <dbReference type="EMBL" id="CAB4737586.1"/>
    </source>
</evidence>
<dbReference type="Gene3D" id="3.40.50.1820">
    <property type="entry name" value="alpha/beta hydrolase"/>
    <property type="match status" value="1"/>
</dbReference>
<evidence type="ECO:0000256" key="1">
    <source>
        <dbReference type="ARBA" id="ARBA00022801"/>
    </source>
</evidence>
<keyword evidence="1" id="KW-0378">Hydrolase</keyword>
<dbReference type="InterPro" id="IPR049492">
    <property type="entry name" value="BD-FAE-like_dom"/>
</dbReference>
<dbReference type="AlphaFoldDB" id="A0A6J6SRE5"/>
<dbReference type="EMBL" id="CAEZYK010000158">
    <property type="protein sequence ID" value="CAB4737586.1"/>
    <property type="molecule type" value="Genomic_DNA"/>
</dbReference>
<dbReference type="EMBL" id="CAFBMM010000008">
    <property type="protein sequence ID" value="CAB4898737.1"/>
    <property type="molecule type" value="Genomic_DNA"/>
</dbReference>
<keyword evidence="2" id="KW-0812">Transmembrane</keyword>
<protein>
    <submittedName>
        <fullName evidence="4">Unannotated protein</fullName>
    </submittedName>
</protein>
<keyword evidence="2" id="KW-0472">Membrane</keyword>
<accession>A0A6J6SRE5</accession>
<dbReference type="PANTHER" id="PTHR48081:SF13">
    <property type="entry name" value="ALPHA_BETA HYDROLASE"/>
    <property type="match status" value="1"/>
</dbReference>
<feature type="domain" description="BD-FAE-like" evidence="3">
    <location>
        <begin position="66"/>
        <end position="119"/>
    </location>
</feature>
<dbReference type="InterPro" id="IPR029058">
    <property type="entry name" value="AB_hydrolase_fold"/>
</dbReference>
<feature type="domain" description="BD-FAE-like" evidence="3">
    <location>
        <begin position="145"/>
        <end position="308"/>
    </location>
</feature>
<dbReference type="PANTHER" id="PTHR48081">
    <property type="entry name" value="AB HYDROLASE SUPERFAMILY PROTEIN C4A8.06C"/>
    <property type="match status" value="1"/>
</dbReference>
<evidence type="ECO:0000313" key="5">
    <source>
        <dbReference type="EMBL" id="CAB4898737.1"/>
    </source>
</evidence>
<dbReference type="InterPro" id="IPR050300">
    <property type="entry name" value="GDXG_lipolytic_enzyme"/>
</dbReference>
<reference evidence="4" key="1">
    <citation type="submission" date="2020-05" db="EMBL/GenBank/DDBJ databases">
        <authorList>
            <person name="Chiriac C."/>
            <person name="Salcher M."/>
            <person name="Ghai R."/>
            <person name="Kavagutti S V."/>
        </authorList>
    </citation>
    <scope>NUCLEOTIDE SEQUENCE</scope>
</reference>
<proteinExistence type="predicted"/>
<sequence>MTMKIARNFVLFLVLGLLGYPQVSGAQISDAPGVTVPSTSSPTTLPTGVTLRSGISYDSSSPSDLLDAYLPKPSEVPAPAVVLIHGGGWVSGSRTDLSSEAARFAAAGFAAFTIDYRLEDPGDCLKQGPEGSDLLVCPAANPIPWVDPIEDAQTAVMYVIDNASDFNINPKRVGVLGASAGGWIAGMLATIGLASNADAQAETISPAPSTARLQVAVTWSGIFDLTTLSPTKVGQLPSGCAGDANCIDKFAPTGFDDLTGCTLQQCPQDFSEASPVTHVTNKNTPLYMFNSAQELVPVAQPQEMAAALSKVGVANNVVILPGEQHAQEYFDQAWDQTLAYFTQYLGNPLESPPTTSPSATSPRQSNTTKTTIPWLLIGAGVLGAFALVGIMLIVARSRRSKNPHRQHKD</sequence>
<feature type="transmembrane region" description="Helical" evidence="2">
    <location>
        <begin position="372"/>
        <end position="395"/>
    </location>
</feature>
<name>A0A6J6SRE5_9ZZZZ</name>
<evidence type="ECO:0000259" key="3">
    <source>
        <dbReference type="Pfam" id="PF20434"/>
    </source>
</evidence>
<evidence type="ECO:0000313" key="7">
    <source>
        <dbReference type="EMBL" id="CAB5014379.1"/>
    </source>
</evidence>
<dbReference type="EMBL" id="CAFBOF010000002">
    <property type="protein sequence ID" value="CAB4968999.1"/>
    <property type="molecule type" value="Genomic_DNA"/>
</dbReference>
<dbReference type="GO" id="GO:0016787">
    <property type="term" value="F:hydrolase activity"/>
    <property type="evidence" value="ECO:0007669"/>
    <property type="project" value="UniProtKB-KW"/>
</dbReference>